<reference evidence="1" key="1">
    <citation type="submission" date="2020-10" db="EMBL/GenBank/DDBJ databases">
        <authorList>
            <person name="Gilroy R."/>
        </authorList>
    </citation>
    <scope>NUCLEOTIDE SEQUENCE</scope>
    <source>
        <strain evidence="1">ChiHjej13B12-12457</strain>
    </source>
</reference>
<comment type="caution">
    <text evidence="1">The sequence shown here is derived from an EMBL/GenBank/DDBJ whole genome shotgun (WGS) entry which is preliminary data.</text>
</comment>
<dbReference type="Proteomes" id="UP000886744">
    <property type="component" value="Unassembled WGS sequence"/>
</dbReference>
<dbReference type="SUPFAM" id="SSF69754">
    <property type="entry name" value="Ribosome binding protein Y (YfiA homologue)"/>
    <property type="match status" value="1"/>
</dbReference>
<protein>
    <submittedName>
        <fullName evidence="1">HPF/RaiA family ribosome-associated protein</fullName>
    </submittedName>
</protein>
<dbReference type="Gene3D" id="3.30.160.100">
    <property type="entry name" value="Ribosome hibernation promotion factor-like"/>
    <property type="match status" value="1"/>
</dbReference>
<evidence type="ECO:0000313" key="2">
    <source>
        <dbReference type="Proteomes" id="UP000886744"/>
    </source>
</evidence>
<evidence type="ECO:0000313" key="1">
    <source>
        <dbReference type="EMBL" id="HIR62151.1"/>
    </source>
</evidence>
<gene>
    <name evidence="1" type="ORF">IAC94_01335</name>
</gene>
<organism evidence="1 2">
    <name type="scientific">Candidatus Coprenecus avistercoris</name>
    <dbReference type="NCBI Taxonomy" id="2840730"/>
    <lineage>
        <taxon>Bacteria</taxon>
        <taxon>Pseudomonadati</taxon>
        <taxon>Bacteroidota</taxon>
        <taxon>Bacteroidia</taxon>
        <taxon>Bacteroidales</taxon>
        <taxon>Rikenellaceae</taxon>
        <taxon>Rikenellaceae incertae sedis</taxon>
        <taxon>Candidatus Coprenecus</taxon>
    </lineage>
</organism>
<dbReference type="AlphaFoldDB" id="A0A9D1J5T6"/>
<dbReference type="CDD" id="cd00552">
    <property type="entry name" value="RaiA"/>
    <property type="match status" value="1"/>
</dbReference>
<dbReference type="Pfam" id="PF02482">
    <property type="entry name" value="Ribosomal_S30AE"/>
    <property type="match status" value="1"/>
</dbReference>
<dbReference type="EMBL" id="DVHI01000021">
    <property type="protein sequence ID" value="HIR62151.1"/>
    <property type="molecule type" value="Genomic_DNA"/>
</dbReference>
<name>A0A9D1J5T6_9BACT</name>
<dbReference type="InterPro" id="IPR036567">
    <property type="entry name" value="RHF-like"/>
</dbReference>
<accession>A0A9D1J5T6</accession>
<dbReference type="InterPro" id="IPR003489">
    <property type="entry name" value="RHF/RaiA"/>
</dbReference>
<reference evidence="1" key="2">
    <citation type="journal article" date="2021" name="PeerJ">
        <title>Extensive microbial diversity within the chicken gut microbiome revealed by metagenomics and culture.</title>
        <authorList>
            <person name="Gilroy R."/>
            <person name="Ravi A."/>
            <person name="Getino M."/>
            <person name="Pursley I."/>
            <person name="Horton D.L."/>
            <person name="Alikhan N.F."/>
            <person name="Baker D."/>
            <person name="Gharbi K."/>
            <person name="Hall N."/>
            <person name="Watson M."/>
            <person name="Adriaenssens E.M."/>
            <person name="Foster-Nyarko E."/>
            <person name="Jarju S."/>
            <person name="Secka A."/>
            <person name="Antonio M."/>
            <person name="Oren A."/>
            <person name="Chaudhuri R.R."/>
            <person name="La Ragione R."/>
            <person name="Hildebrand F."/>
            <person name="Pallen M.J."/>
        </authorList>
    </citation>
    <scope>NUCLEOTIDE SEQUENCE</scope>
    <source>
        <strain evidence="1">ChiHjej13B12-12457</strain>
    </source>
</reference>
<proteinExistence type="predicted"/>
<sequence length="96" mass="10878">MKINVQSIKFDADQKLLDFIDKKVGKLEKFFDNIISCDVALTVQPDHGKTVKVRLGIPGDDLIIERTAPTFEDAVVDCVDVLQDQIIKMKEKRFGK</sequence>